<gene>
    <name evidence="1" type="ORF">CDAR_590541</name>
</gene>
<reference evidence="1 2" key="1">
    <citation type="submission" date="2021-06" db="EMBL/GenBank/DDBJ databases">
        <title>Caerostris darwini draft genome.</title>
        <authorList>
            <person name="Kono N."/>
            <person name="Arakawa K."/>
        </authorList>
    </citation>
    <scope>NUCLEOTIDE SEQUENCE [LARGE SCALE GENOMIC DNA]</scope>
</reference>
<sequence>MSKILKHSTRSSDLIKGQPDYPFIEFEIYIPTTVSDHLHHTVIPQPKARVIKRSPRAPVKTQYCHDDCCLISDREGEGLT</sequence>
<accession>A0AAV4TT78</accession>
<dbReference type="EMBL" id="BPLQ01010066">
    <property type="protein sequence ID" value="GIY48167.1"/>
    <property type="molecule type" value="Genomic_DNA"/>
</dbReference>
<organism evidence="1 2">
    <name type="scientific">Caerostris darwini</name>
    <dbReference type="NCBI Taxonomy" id="1538125"/>
    <lineage>
        <taxon>Eukaryota</taxon>
        <taxon>Metazoa</taxon>
        <taxon>Ecdysozoa</taxon>
        <taxon>Arthropoda</taxon>
        <taxon>Chelicerata</taxon>
        <taxon>Arachnida</taxon>
        <taxon>Araneae</taxon>
        <taxon>Araneomorphae</taxon>
        <taxon>Entelegynae</taxon>
        <taxon>Araneoidea</taxon>
        <taxon>Araneidae</taxon>
        <taxon>Caerostris</taxon>
    </lineage>
</organism>
<proteinExistence type="predicted"/>
<evidence type="ECO:0000313" key="1">
    <source>
        <dbReference type="EMBL" id="GIY48167.1"/>
    </source>
</evidence>
<comment type="caution">
    <text evidence="1">The sequence shown here is derived from an EMBL/GenBank/DDBJ whole genome shotgun (WGS) entry which is preliminary data.</text>
</comment>
<evidence type="ECO:0000313" key="2">
    <source>
        <dbReference type="Proteomes" id="UP001054837"/>
    </source>
</evidence>
<dbReference type="Proteomes" id="UP001054837">
    <property type="component" value="Unassembled WGS sequence"/>
</dbReference>
<name>A0AAV4TT78_9ARAC</name>
<keyword evidence="2" id="KW-1185">Reference proteome</keyword>
<protein>
    <submittedName>
        <fullName evidence="1">Uncharacterized protein</fullName>
    </submittedName>
</protein>
<dbReference type="AlphaFoldDB" id="A0AAV4TT78"/>